<dbReference type="AlphaFoldDB" id="A0AAV7UPY9"/>
<name>A0AAV7UPY9_PLEWA</name>
<reference evidence="2" key="1">
    <citation type="journal article" date="2022" name="bioRxiv">
        <title>Sequencing and chromosome-scale assembly of the giantPleurodeles waltlgenome.</title>
        <authorList>
            <person name="Brown T."/>
            <person name="Elewa A."/>
            <person name="Iarovenko S."/>
            <person name="Subramanian E."/>
            <person name="Araus A.J."/>
            <person name="Petzold A."/>
            <person name="Susuki M."/>
            <person name="Suzuki K.-i.T."/>
            <person name="Hayashi T."/>
            <person name="Toyoda A."/>
            <person name="Oliveira C."/>
            <person name="Osipova E."/>
            <person name="Leigh N.D."/>
            <person name="Simon A."/>
            <person name="Yun M.H."/>
        </authorList>
    </citation>
    <scope>NUCLEOTIDE SEQUENCE</scope>
    <source>
        <strain evidence="2">20211129_DDA</strain>
        <tissue evidence="2">Liver</tissue>
    </source>
</reference>
<organism evidence="2 3">
    <name type="scientific">Pleurodeles waltl</name>
    <name type="common">Iberian ribbed newt</name>
    <dbReference type="NCBI Taxonomy" id="8319"/>
    <lineage>
        <taxon>Eukaryota</taxon>
        <taxon>Metazoa</taxon>
        <taxon>Chordata</taxon>
        <taxon>Craniata</taxon>
        <taxon>Vertebrata</taxon>
        <taxon>Euteleostomi</taxon>
        <taxon>Amphibia</taxon>
        <taxon>Batrachia</taxon>
        <taxon>Caudata</taxon>
        <taxon>Salamandroidea</taxon>
        <taxon>Salamandridae</taxon>
        <taxon>Pleurodelinae</taxon>
        <taxon>Pleurodeles</taxon>
    </lineage>
</organism>
<gene>
    <name evidence="2" type="ORF">NDU88_007058</name>
</gene>
<protein>
    <submittedName>
        <fullName evidence="2">Uncharacterized protein</fullName>
    </submittedName>
</protein>
<dbReference type="EMBL" id="JANPWB010000005">
    <property type="protein sequence ID" value="KAJ1190320.1"/>
    <property type="molecule type" value="Genomic_DNA"/>
</dbReference>
<accession>A0AAV7UPY9</accession>
<dbReference type="Proteomes" id="UP001066276">
    <property type="component" value="Chromosome 3_1"/>
</dbReference>
<comment type="caution">
    <text evidence="2">The sequence shown here is derived from an EMBL/GenBank/DDBJ whole genome shotgun (WGS) entry which is preliminary data.</text>
</comment>
<feature type="region of interest" description="Disordered" evidence="1">
    <location>
        <begin position="1"/>
        <end position="20"/>
    </location>
</feature>
<keyword evidence="3" id="KW-1185">Reference proteome</keyword>
<evidence type="ECO:0000313" key="3">
    <source>
        <dbReference type="Proteomes" id="UP001066276"/>
    </source>
</evidence>
<evidence type="ECO:0000313" key="2">
    <source>
        <dbReference type="EMBL" id="KAJ1190320.1"/>
    </source>
</evidence>
<evidence type="ECO:0000256" key="1">
    <source>
        <dbReference type="SAM" id="MobiDB-lite"/>
    </source>
</evidence>
<proteinExistence type="predicted"/>
<sequence>MSRRGTGVVESSAAEELGRACPADWPTGKAPYRNNTGWCGIALGLRRQLGANGGPVVSGSEPDWLYFDDGPFDPEMGVGVWCEEGLDCTFKTAP</sequence>